<keyword evidence="9" id="KW-1185">Reference proteome</keyword>
<feature type="transmembrane region" description="Helical" evidence="6">
    <location>
        <begin position="103"/>
        <end position="123"/>
    </location>
</feature>
<dbReference type="InterPro" id="IPR000620">
    <property type="entry name" value="EamA_dom"/>
</dbReference>
<reference evidence="8 9" key="1">
    <citation type="submission" date="2019-02" db="EMBL/GenBank/DDBJ databases">
        <title>Isolation and identification of novel species under the genus Muribaculum.</title>
        <authorList>
            <person name="Miyake S."/>
            <person name="Ding Y."/>
            <person name="Low A."/>
            <person name="Soh M."/>
            <person name="Seedorf H."/>
        </authorList>
    </citation>
    <scope>NUCLEOTIDE SEQUENCE [LARGE SCALE GENOMIC DNA]</scope>
    <source>
        <strain evidence="8 9">TLL-A4</strain>
    </source>
</reference>
<dbReference type="PANTHER" id="PTHR32322:SF18">
    <property type="entry name" value="S-ADENOSYLMETHIONINE_S-ADENOSYLHOMOCYSTEINE TRANSPORTER"/>
    <property type="match status" value="1"/>
</dbReference>
<dbReference type="RefSeq" id="WP_136409929.1">
    <property type="nucleotide sequence ID" value="NZ_CP039393.1"/>
</dbReference>
<evidence type="ECO:0000256" key="1">
    <source>
        <dbReference type="ARBA" id="ARBA00004651"/>
    </source>
</evidence>
<sequence>MSVNLRANQSKALWYHLGALLTVTAWGVSFVSTKVLLEHGINPTEVYVVRTLLAYLLVLCVCHKRIFSNSLRDELLFVSCGLCAGSLYFIAENTALEYTLVSNVSLIVTLSPLITTLLVGAIYKNERPGKGVLMGSLIAFLGVGCVIFNSSFVLDVKPLGDLLSLSAAVCWSVYSLVLRKLSAFYTVMFISRKTFFYGMVTAIPFLIAIPEHTPLDVYLQFDVWSNFLFLGVFCSMIAFIIWAFTIKGLGAIKANNYLYIQPIITLIASALLLGEKVSIVGYVGCSLILLGVWISDRMSRCR</sequence>
<dbReference type="EMBL" id="CP039393">
    <property type="protein sequence ID" value="QCD35121.1"/>
    <property type="molecule type" value="Genomic_DNA"/>
</dbReference>
<feature type="transmembrane region" description="Helical" evidence="6">
    <location>
        <begin position="256"/>
        <end position="273"/>
    </location>
</feature>
<keyword evidence="4 6" id="KW-1133">Transmembrane helix</keyword>
<feature type="transmembrane region" description="Helical" evidence="6">
    <location>
        <begin position="194"/>
        <end position="211"/>
    </location>
</feature>
<dbReference type="AlphaFoldDB" id="A0A4P7VMX0"/>
<dbReference type="KEGG" id="mgod:E7746_04100"/>
<evidence type="ECO:0000256" key="2">
    <source>
        <dbReference type="ARBA" id="ARBA00022475"/>
    </source>
</evidence>
<evidence type="ECO:0000256" key="6">
    <source>
        <dbReference type="SAM" id="Phobius"/>
    </source>
</evidence>
<evidence type="ECO:0000256" key="4">
    <source>
        <dbReference type="ARBA" id="ARBA00022989"/>
    </source>
</evidence>
<feature type="transmembrane region" description="Helical" evidence="6">
    <location>
        <begin position="132"/>
        <end position="150"/>
    </location>
</feature>
<dbReference type="SUPFAM" id="SSF103481">
    <property type="entry name" value="Multidrug resistance efflux transporter EmrE"/>
    <property type="match status" value="2"/>
</dbReference>
<dbReference type="OrthoDB" id="9805239at2"/>
<evidence type="ECO:0000256" key="5">
    <source>
        <dbReference type="ARBA" id="ARBA00023136"/>
    </source>
</evidence>
<evidence type="ECO:0000313" key="8">
    <source>
        <dbReference type="EMBL" id="QCD35121.1"/>
    </source>
</evidence>
<feature type="transmembrane region" description="Helical" evidence="6">
    <location>
        <begin position="279"/>
        <end position="295"/>
    </location>
</feature>
<dbReference type="InterPro" id="IPR050638">
    <property type="entry name" value="AA-Vitamin_Transporters"/>
</dbReference>
<evidence type="ECO:0000256" key="3">
    <source>
        <dbReference type="ARBA" id="ARBA00022692"/>
    </source>
</evidence>
<proteinExistence type="predicted"/>
<feature type="domain" description="EamA" evidence="7">
    <location>
        <begin position="159"/>
        <end position="294"/>
    </location>
</feature>
<evidence type="ECO:0000259" key="7">
    <source>
        <dbReference type="Pfam" id="PF00892"/>
    </source>
</evidence>
<comment type="subcellular location">
    <subcellularLocation>
        <location evidence="1">Cell membrane</location>
        <topology evidence="1">Multi-pass membrane protein</topology>
    </subcellularLocation>
</comment>
<gene>
    <name evidence="8" type="ORF">E7746_04100</name>
</gene>
<keyword evidence="5 6" id="KW-0472">Membrane</keyword>
<feature type="domain" description="EamA" evidence="7">
    <location>
        <begin position="14"/>
        <end position="147"/>
    </location>
</feature>
<name>A0A4P7VMX0_9BACT</name>
<dbReference type="InterPro" id="IPR037185">
    <property type="entry name" value="EmrE-like"/>
</dbReference>
<protein>
    <submittedName>
        <fullName evidence="8">DMT family transporter</fullName>
    </submittedName>
</protein>
<dbReference type="Proteomes" id="UP000297031">
    <property type="component" value="Chromosome"/>
</dbReference>
<feature type="transmembrane region" description="Helical" evidence="6">
    <location>
        <begin position="162"/>
        <end position="182"/>
    </location>
</feature>
<organism evidence="8 9">
    <name type="scientific">Muribaculum gordoncarteri</name>
    <dbReference type="NCBI Taxonomy" id="2530390"/>
    <lineage>
        <taxon>Bacteria</taxon>
        <taxon>Pseudomonadati</taxon>
        <taxon>Bacteroidota</taxon>
        <taxon>Bacteroidia</taxon>
        <taxon>Bacteroidales</taxon>
        <taxon>Muribaculaceae</taxon>
        <taxon>Muribaculum</taxon>
    </lineage>
</organism>
<keyword evidence="2" id="KW-1003">Cell membrane</keyword>
<dbReference type="Pfam" id="PF00892">
    <property type="entry name" value="EamA"/>
    <property type="match status" value="2"/>
</dbReference>
<keyword evidence="3 6" id="KW-0812">Transmembrane</keyword>
<feature type="transmembrane region" description="Helical" evidence="6">
    <location>
        <begin position="74"/>
        <end position="91"/>
    </location>
</feature>
<feature type="transmembrane region" description="Helical" evidence="6">
    <location>
        <begin position="44"/>
        <end position="62"/>
    </location>
</feature>
<feature type="transmembrane region" description="Helical" evidence="6">
    <location>
        <begin position="12"/>
        <end position="32"/>
    </location>
</feature>
<evidence type="ECO:0000313" key="9">
    <source>
        <dbReference type="Proteomes" id="UP000297031"/>
    </source>
</evidence>
<dbReference type="GO" id="GO:0005886">
    <property type="term" value="C:plasma membrane"/>
    <property type="evidence" value="ECO:0007669"/>
    <property type="project" value="UniProtKB-SubCell"/>
</dbReference>
<dbReference type="PANTHER" id="PTHR32322">
    <property type="entry name" value="INNER MEMBRANE TRANSPORTER"/>
    <property type="match status" value="1"/>
</dbReference>
<accession>A0A4P7VMX0</accession>
<feature type="transmembrane region" description="Helical" evidence="6">
    <location>
        <begin position="223"/>
        <end position="244"/>
    </location>
</feature>